<feature type="compositionally biased region" description="Basic and acidic residues" evidence="6">
    <location>
        <begin position="76"/>
        <end position="86"/>
    </location>
</feature>
<feature type="compositionally biased region" description="Basic residues" evidence="6">
    <location>
        <begin position="273"/>
        <end position="284"/>
    </location>
</feature>
<dbReference type="GO" id="GO:0006508">
    <property type="term" value="P:proteolysis"/>
    <property type="evidence" value="ECO:0007669"/>
    <property type="project" value="UniProtKB-KW"/>
</dbReference>
<evidence type="ECO:0000259" key="7">
    <source>
        <dbReference type="PROSITE" id="PS50600"/>
    </source>
</evidence>
<dbReference type="Gene3D" id="3.40.395.10">
    <property type="entry name" value="Adenoviral Proteinase, Chain A"/>
    <property type="match status" value="1"/>
</dbReference>
<accession>A0A074YAZ6</accession>
<dbReference type="GO" id="GO:0005737">
    <property type="term" value="C:cytoplasm"/>
    <property type="evidence" value="ECO:0007669"/>
    <property type="project" value="TreeGrafter"/>
</dbReference>
<keyword evidence="2" id="KW-0597">Phosphoprotein</keyword>
<comment type="similarity">
    <text evidence="1">Belongs to the peptidase C48 family.</text>
</comment>
<dbReference type="Pfam" id="PF02902">
    <property type="entry name" value="Peptidase_C48"/>
    <property type="match status" value="1"/>
</dbReference>
<feature type="compositionally biased region" description="Basic and acidic residues" evidence="6">
    <location>
        <begin position="883"/>
        <end position="892"/>
    </location>
</feature>
<feature type="compositionally biased region" description="Polar residues" evidence="6">
    <location>
        <begin position="226"/>
        <end position="238"/>
    </location>
</feature>
<keyword evidence="4" id="KW-0833">Ubl conjugation pathway</keyword>
<dbReference type="InterPro" id="IPR003653">
    <property type="entry name" value="Peptidase_C48_C"/>
</dbReference>
<evidence type="ECO:0000256" key="2">
    <source>
        <dbReference type="ARBA" id="ARBA00022553"/>
    </source>
</evidence>
<feature type="region of interest" description="Disordered" evidence="6">
    <location>
        <begin position="612"/>
        <end position="644"/>
    </location>
</feature>
<feature type="compositionally biased region" description="Polar residues" evidence="6">
    <location>
        <begin position="398"/>
        <end position="415"/>
    </location>
</feature>
<feature type="domain" description="Ubiquitin-like protease family profile" evidence="7">
    <location>
        <begin position="729"/>
        <end position="1005"/>
    </location>
</feature>
<organism evidence="8 9">
    <name type="scientific">Aureobasidium subglaciale (strain EXF-2481)</name>
    <name type="common">Aureobasidium pullulans var. subglaciale</name>
    <dbReference type="NCBI Taxonomy" id="1043005"/>
    <lineage>
        <taxon>Eukaryota</taxon>
        <taxon>Fungi</taxon>
        <taxon>Dikarya</taxon>
        <taxon>Ascomycota</taxon>
        <taxon>Pezizomycotina</taxon>
        <taxon>Dothideomycetes</taxon>
        <taxon>Dothideomycetidae</taxon>
        <taxon>Dothideales</taxon>
        <taxon>Saccotheciaceae</taxon>
        <taxon>Aureobasidium</taxon>
    </lineage>
</organism>
<feature type="compositionally biased region" description="Low complexity" evidence="6">
    <location>
        <begin position="1114"/>
        <end position="1129"/>
    </location>
</feature>
<dbReference type="GO" id="GO:0070139">
    <property type="term" value="F:SUMO-specific endopeptidase activity"/>
    <property type="evidence" value="ECO:0007669"/>
    <property type="project" value="TreeGrafter"/>
</dbReference>
<feature type="region of interest" description="Disordered" evidence="6">
    <location>
        <begin position="1052"/>
        <end position="1145"/>
    </location>
</feature>
<dbReference type="PANTHER" id="PTHR46896:SF3">
    <property type="entry name" value="FI06413P-RELATED"/>
    <property type="match status" value="1"/>
</dbReference>
<protein>
    <recommendedName>
        <fullName evidence="7">Ubiquitin-like protease family profile domain-containing protein</fullName>
    </recommendedName>
</protein>
<feature type="region of interest" description="Disordered" evidence="6">
    <location>
        <begin position="659"/>
        <end position="704"/>
    </location>
</feature>
<reference evidence="8 9" key="1">
    <citation type="journal article" date="2014" name="BMC Genomics">
        <title>Genome sequencing of four Aureobasidium pullulans varieties: biotechnological potential, stress tolerance, and description of new species.</title>
        <authorList>
            <person name="Gostin Ar C."/>
            <person name="Ohm R.A."/>
            <person name="Kogej T."/>
            <person name="Sonjak S."/>
            <person name="Turk M."/>
            <person name="Zajc J."/>
            <person name="Zalar P."/>
            <person name="Grube M."/>
            <person name="Sun H."/>
            <person name="Han J."/>
            <person name="Sharma A."/>
            <person name="Chiniquy J."/>
            <person name="Ngan C.Y."/>
            <person name="Lipzen A."/>
            <person name="Barry K."/>
            <person name="Grigoriev I.V."/>
            <person name="Gunde-Cimerman N."/>
        </authorList>
    </citation>
    <scope>NUCLEOTIDE SEQUENCE [LARGE SCALE GENOMIC DNA]</scope>
    <source>
        <strain evidence="8 9">EXF-2481</strain>
    </source>
</reference>
<feature type="compositionally biased region" description="Acidic residues" evidence="6">
    <location>
        <begin position="840"/>
        <end position="852"/>
    </location>
</feature>
<proteinExistence type="inferred from homology"/>
<dbReference type="Proteomes" id="UP000030641">
    <property type="component" value="Unassembled WGS sequence"/>
</dbReference>
<dbReference type="InParanoid" id="A0A074YAZ6"/>
<dbReference type="InterPro" id="IPR038765">
    <property type="entry name" value="Papain-like_cys_pep_sf"/>
</dbReference>
<feature type="compositionally biased region" description="Polar residues" evidence="6">
    <location>
        <begin position="34"/>
        <end position="53"/>
    </location>
</feature>
<feature type="compositionally biased region" description="Low complexity" evidence="6">
    <location>
        <begin position="239"/>
        <end position="250"/>
    </location>
</feature>
<feature type="compositionally biased region" description="Basic and acidic residues" evidence="6">
    <location>
        <begin position="354"/>
        <end position="363"/>
    </location>
</feature>
<feature type="compositionally biased region" description="Basic and acidic residues" evidence="6">
    <location>
        <begin position="612"/>
        <end position="625"/>
    </location>
</feature>
<dbReference type="PANTHER" id="PTHR46896">
    <property type="entry name" value="SENTRIN-SPECIFIC PROTEASE"/>
    <property type="match status" value="1"/>
</dbReference>
<name>A0A074YAZ6_AURSE</name>
<evidence type="ECO:0000256" key="4">
    <source>
        <dbReference type="ARBA" id="ARBA00022786"/>
    </source>
</evidence>
<dbReference type="PROSITE" id="PS50600">
    <property type="entry name" value="ULP_PROTEASE"/>
    <property type="match status" value="1"/>
</dbReference>
<feature type="region of interest" description="Disordered" evidence="6">
    <location>
        <begin position="840"/>
        <end position="937"/>
    </location>
</feature>
<gene>
    <name evidence="8" type="ORF">AUEXF2481DRAFT_5206</name>
</gene>
<feature type="compositionally biased region" description="Polar residues" evidence="6">
    <location>
        <begin position="326"/>
        <end position="335"/>
    </location>
</feature>
<dbReference type="InterPro" id="IPR051947">
    <property type="entry name" value="Sentrin-specific_protease"/>
</dbReference>
<evidence type="ECO:0000256" key="1">
    <source>
        <dbReference type="ARBA" id="ARBA00005234"/>
    </source>
</evidence>
<dbReference type="OrthoDB" id="442460at2759"/>
<dbReference type="EMBL" id="KL584760">
    <property type="protein sequence ID" value="KEQ94950.1"/>
    <property type="molecule type" value="Genomic_DNA"/>
</dbReference>
<sequence length="1168" mass="131303">MANSLIDSIFGGVKRAFDAFSGNESNTRDDAQTSEETNVEATLEPSPTSPQSQFRRKRIRTQATSEARQVASLRYSEQEPRSRIFSERQSSPRQSHAQPSAREEQGASSRGSFTTQQRRTNHRTQISVDERRLLPGVYPETETSTLVRVPLDEWNTMSTVKRKPGKGMGFTPQNTLRNSGTGPAPLTTTTTRGVNVDERQTKRRKIEDGRSQHGTDNMHDNDFLTRGTQVQPSATLGRQSSVISVASQSQETPSQRSTAFGHDESRNVDRTLNNKKKSRKRKPSAAHLPSSPFTGTQTDPVSLDEDDEVQFIGDQSTPDRPARSSAVGTTTSRLKNAQIPGRTTEVDSSWQRHYRAEKDRIDAPRSPNLNDKFKRDRGEPEESPAPKKAPLSIKDKMQATSNPPRNHNLQQGLNDSSEDELALGSSLRQPARKPRRNPTQRSPSPGRIVSTHFTRGRRETGFNEPVILPVSSLRLKAGNWENLTMGLIYYPQEKEIHFNHNGEELYSLDPNSTMIVIKSIHAQSFYHGDNNSTETILLGAKDEISKGRIWLDFPTPRHLESFIEVLKVMNPTIKDREMNENQFQHALSSAETFFKLKTMEVDPEIQAMRIRQESLSREHTHRERTLAAQSGNPLPEPTSHTPIPRLTRAMIADFVNTKTADSGQDHSLPPPTSRAEQATPVRSSRRLQSRDDGKATRPVEPELERWTKTHGIPKWDAPLTYPAVGKNRTTIDASDIEGLDEGGLLNDNIISFCLREMQENHPELQNQAHIFNSFFYSTLTTTSSGRKGFNYDAVSRWTRTVDLFSHPFVAVPINANLHWFVVIICNLDKLARKLDLDGLGDDEEQDEEEAEEEVKPTSQPDEQEPPQSQTTVQNDTEIPESPQEAKDGDLSQRVKRISLDASQEEDDELPPLTKLKPVSRKGKRQAPPLPKMDPNTPALILLDSLSGSHPTEIKNLKQYVVHEGREKRSLDFDHSELRGMAARGLPQQTNFCDCGVYLIGYMEAFHRDPAEFVRKIMSRELDHDNDFADFDPSKKRAEIREKLIKLEIEQSTAKKQRKKEKARLLRLSSQENGSQSPALAPTRMSSPLKPPAEHTDSRMVQSSPMKPPPLEMQNSSPPAASSPSCNSPPTVDREPEDDMLFGSGNMVDFKSELEVAARQAAWITHREA</sequence>
<evidence type="ECO:0000256" key="3">
    <source>
        <dbReference type="ARBA" id="ARBA00022670"/>
    </source>
</evidence>
<evidence type="ECO:0000256" key="6">
    <source>
        <dbReference type="SAM" id="MobiDB-lite"/>
    </source>
</evidence>
<feature type="compositionally biased region" description="Polar residues" evidence="6">
    <location>
        <begin position="87"/>
        <end position="98"/>
    </location>
</feature>
<dbReference type="GO" id="GO:0005634">
    <property type="term" value="C:nucleus"/>
    <property type="evidence" value="ECO:0007669"/>
    <property type="project" value="TreeGrafter"/>
</dbReference>
<feature type="compositionally biased region" description="Polar residues" evidence="6">
    <location>
        <begin position="1067"/>
        <end position="1077"/>
    </location>
</feature>
<evidence type="ECO:0000256" key="5">
    <source>
        <dbReference type="ARBA" id="ARBA00022801"/>
    </source>
</evidence>
<feature type="compositionally biased region" description="Polar residues" evidence="6">
    <location>
        <begin position="291"/>
        <end position="300"/>
    </location>
</feature>
<keyword evidence="9" id="KW-1185">Reference proteome</keyword>
<feature type="compositionally biased region" description="Polar residues" evidence="6">
    <location>
        <begin position="171"/>
        <end position="181"/>
    </location>
</feature>
<dbReference type="SUPFAM" id="SSF54001">
    <property type="entry name" value="Cysteine proteinases"/>
    <property type="match status" value="1"/>
</dbReference>
<evidence type="ECO:0000313" key="9">
    <source>
        <dbReference type="Proteomes" id="UP000030641"/>
    </source>
</evidence>
<feature type="compositionally biased region" description="Basic and acidic residues" evidence="6">
    <location>
        <begin position="195"/>
        <end position="223"/>
    </location>
</feature>
<dbReference type="HOGENOM" id="CLU_289831_0_0_1"/>
<keyword evidence="5" id="KW-0378">Hydrolase</keyword>
<feature type="compositionally biased region" description="Low complexity" evidence="6">
    <location>
        <begin position="856"/>
        <end position="871"/>
    </location>
</feature>
<dbReference type="GeneID" id="25368773"/>
<keyword evidence="3" id="KW-0645">Protease</keyword>
<evidence type="ECO:0000313" key="8">
    <source>
        <dbReference type="EMBL" id="KEQ94950.1"/>
    </source>
</evidence>
<dbReference type="RefSeq" id="XP_013343378.1">
    <property type="nucleotide sequence ID" value="XM_013487924.1"/>
</dbReference>
<dbReference type="GO" id="GO:0016926">
    <property type="term" value="P:protein desumoylation"/>
    <property type="evidence" value="ECO:0007669"/>
    <property type="project" value="TreeGrafter"/>
</dbReference>
<feature type="region of interest" description="Disordered" evidence="6">
    <location>
        <begin position="20"/>
        <end position="125"/>
    </location>
</feature>
<feature type="compositionally biased region" description="Basic and acidic residues" evidence="6">
    <location>
        <begin position="371"/>
        <end position="380"/>
    </location>
</feature>
<dbReference type="STRING" id="1043005.A0A074YAZ6"/>
<dbReference type="AlphaFoldDB" id="A0A074YAZ6"/>
<feature type="region of interest" description="Disordered" evidence="6">
    <location>
        <begin position="159"/>
        <end position="450"/>
    </location>
</feature>
<feature type="compositionally biased region" description="Basic and acidic residues" evidence="6">
    <location>
        <begin position="688"/>
        <end position="704"/>
    </location>
</feature>